<feature type="compositionally biased region" description="Low complexity" evidence="1">
    <location>
        <begin position="1"/>
        <end position="14"/>
    </location>
</feature>
<feature type="compositionally biased region" description="Polar residues" evidence="1">
    <location>
        <begin position="397"/>
        <end position="409"/>
    </location>
</feature>
<feature type="region of interest" description="Disordered" evidence="1">
    <location>
        <begin position="1"/>
        <end position="169"/>
    </location>
</feature>
<dbReference type="Gene3D" id="3.40.50.1240">
    <property type="entry name" value="Phosphoglycerate mutase-like"/>
    <property type="match status" value="1"/>
</dbReference>
<dbReference type="InterPro" id="IPR051710">
    <property type="entry name" value="Phosphatase_SH3-domain"/>
</dbReference>
<feature type="compositionally biased region" description="Polar residues" evidence="1">
    <location>
        <begin position="147"/>
        <end position="167"/>
    </location>
</feature>
<feature type="transmembrane region" description="Helical" evidence="2">
    <location>
        <begin position="575"/>
        <end position="593"/>
    </location>
</feature>
<dbReference type="SUPFAM" id="SSF53254">
    <property type="entry name" value="Phosphoglycerate mutase-like"/>
    <property type="match status" value="1"/>
</dbReference>
<evidence type="ECO:0000313" key="3">
    <source>
        <dbReference type="EMBL" id="CUG89570.1"/>
    </source>
</evidence>
<dbReference type="InterPro" id="IPR029033">
    <property type="entry name" value="His_PPase_superfam"/>
</dbReference>
<dbReference type="CDD" id="cd07067">
    <property type="entry name" value="HP_PGM_like"/>
    <property type="match status" value="1"/>
</dbReference>
<feature type="compositionally biased region" description="Low complexity" evidence="1">
    <location>
        <begin position="122"/>
        <end position="134"/>
    </location>
</feature>
<feature type="transmembrane region" description="Helical" evidence="2">
    <location>
        <begin position="600"/>
        <end position="620"/>
    </location>
</feature>
<dbReference type="Pfam" id="PF00300">
    <property type="entry name" value="His_Phos_1"/>
    <property type="match status" value="1"/>
</dbReference>
<keyword evidence="4" id="KW-1185">Reference proteome</keyword>
<keyword evidence="2" id="KW-0812">Transmembrane</keyword>
<proteinExistence type="predicted"/>
<organism evidence="3 4">
    <name type="scientific">Bodo saltans</name>
    <name type="common">Flagellated protozoan</name>
    <dbReference type="NCBI Taxonomy" id="75058"/>
    <lineage>
        <taxon>Eukaryota</taxon>
        <taxon>Discoba</taxon>
        <taxon>Euglenozoa</taxon>
        <taxon>Kinetoplastea</taxon>
        <taxon>Metakinetoplastina</taxon>
        <taxon>Eubodonida</taxon>
        <taxon>Bodonidae</taxon>
        <taxon>Bodo</taxon>
    </lineage>
</organism>
<dbReference type="PANTHER" id="PTHR16469">
    <property type="entry name" value="UBIQUITIN-ASSOCIATED AND SH3 DOMAIN-CONTAINING BA-RELATED"/>
    <property type="match status" value="1"/>
</dbReference>
<dbReference type="InterPro" id="IPR013078">
    <property type="entry name" value="His_Pase_superF_clade-1"/>
</dbReference>
<dbReference type="VEuPathDB" id="TriTrypDB:BSAL_22110"/>
<reference evidence="4" key="1">
    <citation type="submission" date="2015-09" db="EMBL/GenBank/DDBJ databases">
        <authorList>
            <consortium name="Pathogen Informatics"/>
        </authorList>
    </citation>
    <scope>NUCLEOTIDE SEQUENCE [LARGE SCALE GENOMIC DNA]</scope>
    <source>
        <strain evidence="4">Lake Konstanz</strain>
    </source>
</reference>
<feature type="compositionally biased region" description="Acidic residues" evidence="1">
    <location>
        <begin position="386"/>
        <end position="395"/>
    </location>
</feature>
<dbReference type="OrthoDB" id="414418at2759"/>
<evidence type="ECO:0000256" key="2">
    <source>
        <dbReference type="SAM" id="Phobius"/>
    </source>
</evidence>
<dbReference type="Proteomes" id="UP000051952">
    <property type="component" value="Unassembled WGS sequence"/>
</dbReference>
<dbReference type="AlphaFoldDB" id="A0A0S4JKQ8"/>
<accession>A0A0S4JKQ8</accession>
<feature type="compositionally biased region" description="Polar residues" evidence="1">
    <location>
        <begin position="72"/>
        <end position="86"/>
    </location>
</feature>
<feature type="transmembrane region" description="Helical" evidence="2">
    <location>
        <begin position="523"/>
        <end position="541"/>
    </location>
</feature>
<feature type="compositionally biased region" description="Low complexity" evidence="1">
    <location>
        <begin position="449"/>
        <end position="465"/>
    </location>
</feature>
<feature type="compositionally biased region" description="Low complexity" evidence="1">
    <location>
        <begin position="478"/>
        <end position="488"/>
    </location>
</feature>
<gene>
    <name evidence="3" type="ORF">BSAL_22110</name>
</gene>
<evidence type="ECO:0000256" key="1">
    <source>
        <dbReference type="SAM" id="MobiDB-lite"/>
    </source>
</evidence>
<evidence type="ECO:0000313" key="4">
    <source>
        <dbReference type="Proteomes" id="UP000051952"/>
    </source>
</evidence>
<keyword evidence="2" id="KW-1133">Transmembrane helix</keyword>
<keyword evidence="2" id="KW-0472">Membrane</keyword>
<feature type="compositionally biased region" description="Polar residues" evidence="1">
    <location>
        <begin position="24"/>
        <end position="39"/>
    </location>
</feature>
<protein>
    <submittedName>
        <fullName evidence="3">Histidine phosphatase, putative</fullName>
    </submittedName>
</protein>
<feature type="region of interest" description="Disordered" evidence="1">
    <location>
        <begin position="379"/>
        <end position="488"/>
    </location>
</feature>
<feature type="compositionally biased region" description="Basic and acidic residues" evidence="1">
    <location>
        <begin position="88"/>
        <end position="112"/>
    </location>
</feature>
<dbReference type="SMART" id="SM00855">
    <property type="entry name" value="PGAM"/>
    <property type="match status" value="1"/>
</dbReference>
<feature type="compositionally biased region" description="Polar residues" evidence="1">
    <location>
        <begin position="432"/>
        <end position="446"/>
    </location>
</feature>
<dbReference type="EMBL" id="CYKH01001749">
    <property type="protein sequence ID" value="CUG89570.1"/>
    <property type="molecule type" value="Genomic_DNA"/>
</dbReference>
<dbReference type="PANTHER" id="PTHR16469:SF27">
    <property type="entry name" value="UBIQUITIN-ASSOCIATED AND SH3 DOMAIN-CONTAINING BA-RELATED"/>
    <property type="match status" value="1"/>
</dbReference>
<sequence length="643" mass="70673">MYFSSMSSTGSEDSTLQPGDDTTPLLTSQYQQHEGLSSSHHSRGIPHTSPSSESSHRPQYWKASEEGDVYYSTHSSRSVPQHQPQGRTDPRTTEDAITVEAHRSQSNPRHDSNSQSGTLSVTTRRNNSRTTSSSPSEKQHQQQQQHRSTITTAHTNSNRPANATPTTPLLLFSPRHNYVSSGPPLMNQYVVLIRHGERRDSLPNTPSEADPPLTEAGKREVVNAALRIKQQIGVKTSKQLMIMSSPFVRTMETAAELQRYDIGIDRPATIDNTICEVFGPLRVKGCATAPDVVRKDAIGDLPRWGESIQDATDRFVTSFLRNANRHRSEHLILVSHGDAIGGVLNHFYPKRVVYSADFLSFIVLKRTSSTSDRFTLHGSHGVEWVNDGDEGDDDAPTSATQQMQRTSSDVIIVQTAAPKGTKLYEDERRQTAAGQSSSYGAANEASSIGRAGSSTAPRSSSSSAPPRDELSDGQRGTASSSRASSSGSNSNRLQVQIIYILHVLVVLSQMPALRIWPSIRDAVVYIVNVAVLELISLWYGWQSVVDRLPFGFGSPRRRVFIRLARYPVVRTVGKVISLFVLYIVSAIPIGWIAGATAASVMSSIGANLWHLLLLSIYIVLDVWRGSLDNSVQEADEDPHRESI</sequence>
<name>A0A0S4JKQ8_BODSA</name>